<protein>
    <submittedName>
        <fullName evidence="2">Uncharacterized protein</fullName>
    </submittedName>
</protein>
<accession>A0A9P5XVW6</accession>
<dbReference type="EMBL" id="MU150360">
    <property type="protein sequence ID" value="KAF9457753.1"/>
    <property type="molecule type" value="Genomic_DNA"/>
</dbReference>
<comment type="caution">
    <text evidence="2">The sequence shown here is derived from an EMBL/GenBank/DDBJ whole genome shotgun (WGS) entry which is preliminary data.</text>
</comment>
<organism evidence="2 3">
    <name type="scientific">Collybia nuda</name>
    <dbReference type="NCBI Taxonomy" id="64659"/>
    <lineage>
        <taxon>Eukaryota</taxon>
        <taxon>Fungi</taxon>
        <taxon>Dikarya</taxon>
        <taxon>Basidiomycota</taxon>
        <taxon>Agaricomycotina</taxon>
        <taxon>Agaricomycetes</taxon>
        <taxon>Agaricomycetidae</taxon>
        <taxon>Agaricales</taxon>
        <taxon>Tricholomatineae</taxon>
        <taxon>Clitocybaceae</taxon>
        <taxon>Collybia</taxon>
    </lineage>
</organism>
<keyword evidence="3" id="KW-1185">Reference proteome</keyword>
<evidence type="ECO:0000313" key="3">
    <source>
        <dbReference type="Proteomes" id="UP000807353"/>
    </source>
</evidence>
<reference evidence="2" key="1">
    <citation type="submission" date="2020-11" db="EMBL/GenBank/DDBJ databases">
        <authorList>
            <consortium name="DOE Joint Genome Institute"/>
            <person name="Ahrendt S."/>
            <person name="Riley R."/>
            <person name="Andreopoulos W."/>
            <person name="Labutti K."/>
            <person name="Pangilinan J."/>
            <person name="Ruiz-Duenas F.J."/>
            <person name="Barrasa J.M."/>
            <person name="Sanchez-Garcia M."/>
            <person name="Camarero S."/>
            <person name="Miyauchi S."/>
            <person name="Serrano A."/>
            <person name="Linde D."/>
            <person name="Babiker R."/>
            <person name="Drula E."/>
            <person name="Ayuso-Fernandez I."/>
            <person name="Pacheco R."/>
            <person name="Padilla G."/>
            <person name="Ferreira P."/>
            <person name="Barriuso J."/>
            <person name="Kellner H."/>
            <person name="Castanera R."/>
            <person name="Alfaro M."/>
            <person name="Ramirez L."/>
            <person name="Pisabarro A.G."/>
            <person name="Kuo A."/>
            <person name="Tritt A."/>
            <person name="Lipzen A."/>
            <person name="He G."/>
            <person name="Yan M."/>
            <person name="Ng V."/>
            <person name="Cullen D."/>
            <person name="Martin F."/>
            <person name="Rosso M.-N."/>
            <person name="Henrissat B."/>
            <person name="Hibbett D."/>
            <person name="Martinez A.T."/>
            <person name="Grigoriev I.V."/>
        </authorList>
    </citation>
    <scope>NUCLEOTIDE SEQUENCE</scope>
    <source>
        <strain evidence="2">CBS 247.69</strain>
    </source>
</reference>
<proteinExistence type="predicted"/>
<dbReference type="Proteomes" id="UP000807353">
    <property type="component" value="Unassembled WGS sequence"/>
</dbReference>
<evidence type="ECO:0000256" key="1">
    <source>
        <dbReference type="SAM" id="MobiDB-lite"/>
    </source>
</evidence>
<feature type="region of interest" description="Disordered" evidence="1">
    <location>
        <begin position="445"/>
        <end position="469"/>
    </location>
</feature>
<gene>
    <name evidence="2" type="ORF">BDZ94DRAFT_193492</name>
</gene>
<evidence type="ECO:0000313" key="2">
    <source>
        <dbReference type="EMBL" id="KAF9457753.1"/>
    </source>
</evidence>
<dbReference type="AlphaFoldDB" id="A0A9P5XVW6"/>
<sequence length="511" mass="56781">MSISSNSLNTSIPVEHVPHHTTSTFISHCAHIPNLAFDHARTVQQLFEDIFRRHQCYGTYTIHAEFDEDMARTGQGLLQVIVINSNAIWCSRKMEHEIGLAAWPFVTKLHLKPLPLPCRTIKIAPVAPRSSSPSTGATLDPSPTLTPFLGRNGDTHLSHTHLQNDGDNRVDILTEPGHINDANPINNGEKWQIPVHSGVEGDYAMSLDSRINVEVVPAVGKQFIHIDPGAEAKNCALEFPSVTLSITPIQLAIPRVIDEKTTRLVPPSKLPTLITSNVRARVSRVLNLNLPQDRHSTLQAFSYVVRDTKSTQGTISFVEKTLRPVSVNLNQGHVDIHGRSCSAELDWCYNLGKSHHMHSITMEDPAHATFVLCGPRPDDLPLLDFDFVVVWRLQNEISRTSKFFASFPCAQAKEPINAYSHIAHRVSAQIDLDDMMHNHPAVCERDKNRESVTGTDMSHSAPTSRLGATKTENGRFSSLQFLFMHALRGKIQKKKLTVKNKKAPDQSTTAV</sequence>
<name>A0A9P5XVW6_9AGAR</name>
<feature type="compositionally biased region" description="Polar residues" evidence="1">
    <location>
        <begin position="451"/>
        <end position="463"/>
    </location>
</feature>